<dbReference type="SMART" id="SM00342">
    <property type="entry name" value="HTH_ARAC"/>
    <property type="match status" value="1"/>
</dbReference>
<gene>
    <name evidence="5" type="ORF">Mam01_49880</name>
</gene>
<reference evidence="5 6" key="1">
    <citation type="submission" date="2021-01" db="EMBL/GenBank/DDBJ databases">
        <title>Whole genome shotgun sequence of Microbispora amethystogenes NBRC 101907.</title>
        <authorList>
            <person name="Komaki H."/>
            <person name="Tamura T."/>
        </authorList>
    </citation>
    <scope>NUCLEOTIDE SEQUENCE [LARGE SCALE GENOMIC DNA]</scope>
    <source>
        <strain evidence="5 6">NBRC 101907</strain>
    </source>
</reference>
<evidence type="ECO:0000256" key="3">
    <source>
        <dbReference type="ARBA" id="ARBA00023163"/>
    </source>
</evidence>
<dbReference type="Proteomes" id="UP000651728">
    <property type="component" value="Unassembled WGS sequence"/>
</dbReference>
<evidence type="ECO:0000313" key="6">
    <source>
        <dbReference type="Proteomes" id="UP000651728"/>
    </source>
</evidence>
<dbReference type="RefSeq" id="WP_204287609.1">
    <property type="nucleotide sequence ID" value="NZ_BAABEJ010000012.1"/>
</dbReference>
<dbReference type="Pfam" id="PF12833">
    <property type="entry name" value="HTH_18"/>
    <property type="match status" value="1"/>
</dbReference>
<dbReference type="Gene3D" id="1.10.10.60">
    <property type="entry name" value="Homeodomain-like"/>
    <property type="match status" value="1"/>
</dbReference>
<organism evidence="5 6">
    <name type="scientific">Microbispora amethystogenes</name>
    <dbReference type="NCBI Taxonomy" id="1427754"/>
    <lineage>
        <taxon>Bacteria</taxon>
        <taxon>Bacillati</taxon>
        <taxon>Actinomycetota</taxon>
        <taxon>Actinomycetes</taxon>
        <taxon>Streptosporangiales</taxon>
        <taxon>Streptosporangiaceae</taxon>
        <taxon>Microbispora</taxon>
    </lineage>
</organism>
<dbReference type="EMBL" id="BOOB01000039">
    <property type="protein sequence ID" value="GIH34824.1"/>
    <property type="molecule type" value="Genomic_DNA"/>
</dbReference>
<keyword evidence="1" id="KW-0805">Transcription regulation</keyword>
<evidence type="ECO:0000313" key="5">
    <source>
        <dbReference type="EMBL" id="GIH34824.1"/>
    </source>
</evidence>
<dbReference type="InterPro" id="IPR018060">
    <property type="entry name" value="HTH_AraC"/>
</dbReference>
<feature type="domain" description="HTH araC/xylS-type" evidence="4">
    <location>
        <begin position="141"/>
        <end position="241"/>
    </location>
</feature>
<protein>
    <recommendedName>
        <fullName evidence="4">HTH araC/xylS-type domain-containing protein</fullName>
    </recommendedName>
</protein>
<evidence type="ECO:0000256" key="2">
    <source>
        <dbReference type="ARBA" id="ARBA00023125"/>
    </source>
</evidence>
<dbReference type="PANTHER" id="PTHR46796">
    <property type="entry name" value="HTH-TYPE TRANSCRIPTIONAL ACTIVATOR RHAS-RELATED"/>
    <property type="match status" value="1"/>
</dbReference>
<evidence type="ECO:0000259" key="4">
    <source>
        <dbReference type="PROSITE" id="PS01124"/>
    </source>
</evidence>
<sequence>MTAGPVALVEDVHDLSGATGDDLVRLPDTATTLVFRGTAAGRCDLLVAGPRTRASYHAGKDLPICLRVRLRPGMARPLLGPPISELVDRVTPLADLWGASAARLERRLADLDGDRHLIVQHIEAALRARIGTRPPDDLARAHLVHSAARALSARRPMRLPDLAHRVSVSERHLRRLLTEDAGLPPKSFARIARLRDALSRGRVRSGRLAQLAATTGYYDQSHMTAEFCSMMGVPPGAFFAGRLPAPQPC</sequence>
<comment type="caution">
    <text evidence="5">The sequence shown here is derived from an EMBL/GenBank/DDBJ whole genome shotgun (WGS) entry which is preliminary data.</text>
</comment>
<evidence type="ECO:0000256" key="1">
    <source>
        <dbReference type="ARBA" id="ARBA00023015"/>
    </source>
</evidence>
<name>A0ABQ4FJ65_9ACTN</name>
<keyword evidence="3" id="KW-0804">Transcription</keyword>
<keyword evidence="6" id="KW-1185">Reference proteome</keyword>
<dbReference type="PROSITE" id="PS01124">
    <property type="entry name" value="HTH_ARAC_FAMILY_2"/>
    <property type="match status" value="1"/>
</dbReference>
<accession>A0ABQ4FJ65</accession>
<proteinExistence type="predicted"/>
<dbReference type="InterPro" id="IPR050204">
    <property type="entry name" value="AraC_XylS_family_regulators"/>
</dbReference>
<keyword evidence="2" id="KW-0238">DNA-binding</keyword>
<dbReference type="PANTHER" id="PTHR46796:SF15">
    <property type="entry name" value="BLL1074 PROTEIN"/>
    <property type="match status" value="1"/>
</dbReference>